<dbReference type="Proteomes" id="UP000011668">
    <property type="component" value="Unassembled WGS sequence"/>
</dbReference>
<dbReference type="STRING" id="983506.L8X9P1"/>
<evidence type="ECO:0000259" key="1">
    <source>
        <dbReference type="Pfam" id="PF12222"/>
    </source>
</evidence>
<dbReference type="InterPro" id="IPR021102">
    <property type="entry name" value="PNGase_A"/>
</dbReference>
<dbReference type="EMBL" id="AFRT01000036">
    <property type="protein sequence ID" value="ELU45772.1"/>
    <property type="molecule type" value="Genomic_DNA"/>
</dbReference>
<sequence>MSSVHSTWFTSFEASYTQKQSAALTFIRWTVNICLLSLSWFASGVTRFNDLLSEVTFRADCDISLTKECKMFNNKLPYLLSLPGLVLSFGGSRPEIYTRQSTNSTTPLVNFQVSQPPITPKIGKTCTVQLFRRTFANSYYRPEIVEYEIFNMLLSSANTIDLLGRVLQNVEIWRTSTAEPTTAGIIWTQVSKHRQEFLKDVTKYIPLFSRPGRMIVDLNNIVDESLGLNGEYDGEYRIGCQTAFTEPKQSGFPPRSLRQLWPPPAHQNLTWSSHYPTSHQTKQIMQQFLPRSMLGGQIVICHLRLILCSWQYFNLADSWVSKLPSGTTYGKGAYREVRLLVDGKLAGVVNPYPVIFTGGFIPTMWRPISAYGSFDQPTYSIDLTPFIPLLSDGANHTISIDVVAGKAASADHSINEPTTGKITSYTAPGYSTSDVKGIAASNDVNVTETASRTLHIEAEVKTGSGKTTKVVWSQDLNFKNVQSYLNNATRQIVDQVSSGKSISTHNGIPIISDDYNYPLNIDFLLVAENNASGCKLYRISIALVLTYSPGNTILDHSFNRKYLPNTLTPLNEIKTRRLSTGTFLTAPNGTRVVANGTAIQDFSYRDAKLNTYQRHVEARNSDVTSDSQNGTLTSTWPWSRSKLPKGASGAHSDYVARLPIARDADIIF</sequence>
<dbReference type="AlphaFoldDB" id="L8X9P1"/>
<dbReference type="OMA" id="HQFANSY"/>
<dbReference type="Pfam" id="PF25156">
    <property type="entry name" value="PNGase_A_C"/>
    <property type="match status" value="1"/>
</dbReference>
<organism evidence="2 3">
    <name type="scientific">Thanatephorus cucumeris (strain AG1-IA)</name>
    <name type="common">Rice sheath blight fungus</name>
    <name type="synonym">Rhizoctonia solani</name>
    <dbReference type="NCBI Taxonomy" id="983506"/>
    <lineage>
        <taxon>Eukaryota</taxon>
        <taxon>Fungi</taxon>
        <taxon>Dikarya</taxon>
        <taxon>Basidiomycota</taxon>
        <taxon>Agaricomycotina</taxon>
        <taxon>Agaricomycetes</taxon>
        <taxon>Cantharellales</taxon>
        <taxon>Ceratobasidiaceae</taxon>
        <taxon>Rhizoctonia</taxon>
        <taxon>Rhizoctonia solani AG-1</taxon>
    </lineage>
</organism>
<gene>
    <name evidence="2" type="ORF">AG1IA_00180</name>
</gene>
<dbReference type="PANTHER" id="PTHR31104">
    <property type="entry name" value="PEPTIDE-N4-(N-ACETYL-BETA-GLUCOSAMINYL)ASPARAGINE AMIDASE A PROTEIN"/>
    <property type="match status" value="1"/>
</dbReference>
<dbReference type="Pfam" id="PF12222">
    <property type="entry name" value="PNGaseA"/>
    <property type="match status" value="1"/>
</dbReference>
<name>L8X9P1_THACA</name>
<evidence type="ECO:0000313" key="3">
    <source>
        <dbReference type="Proteomes" id="UP000011668"/>
    </source>
</evidence>
<feature type="domain" description="Peptide N-acetyl-beta-D-glucosaminyl asparaginase amidase A N-terminal" evidence="1">
    <location>
        <begin position="124"/>
        <end position="428"/>
    </location>
</feature>
<accession>L8X9P1</accession>
<evidence type="ECO:0000313" key="2">
    <source>
        <dbReference type="EMBL" id="ELU45772.1"/>
    </source>
</evidence>
<dbReference type="HOGENOM" id="CLU_011027_2_0_1"/>
<protein>
    <submittedName>
        <fullName evidence="2">Peptide-N4-(N-acetyl-beta-glucosaminyl)asparagine amidase A</fullName>
    </submittedName>
</protein>
<dbReference type="OrthoDB" id="1612078at2759"/>
<dbReference type="InterPro" id="IPR056948">
    <property type="entry name" value="PNGaseA_N"/>
</dbReference>
<reference evidence="2 3" key="1">
    <citation type="journal article" date="2013" name="Nat. Commun.">
        <title>The evolution and pathogenic mechanisms of the rice sheath blight pathogen.</title>
        <authorList>
            <person name="Zheng A."/>
            <person name="Lin R."/>
            <person name="Xu L."/>
            <person name="Qin P."/>
            <person name="Tang C."/>
            <person name="Ai P."/>
            <person name="Zhang D."/>
            <person name="Liu Y."/>
            <person name="Sun Z."/>
            <person name="Feng H."/>
            <person name="Wang Y."/>
            <person name="Chen Y."/>
            <person name="Liang X."/>
            <person name="Fu R."/>
            <person name="Li Q."/>
            <person name="Zhang J."/>
            <person name="Yu X."/>
            <person name="Xie Z."/>
            <person name="Ding L."/>
            <person name="Guan P."/>
            <person name="Tang J."/>
            <person name="Liang Y."/>
            <person name="Wang S."/>
            <person name="Deng Q."/>
            <person name="Li S."/>
            <person name="Zhu J."/>
            <person name="Wang L."/>
            <person name="Liu H."/>
            <person name="Li P."/>
        </authorList>
    </citation>
    <scope>NUCLEOTIDE SEQUENCE [LARGE SCALE GENOMIC DNA]</scope>
    <source>
        <strain evidence="3">AG-1 IA</strain>
    </source>
</reference>
<proteinExistence type="predicted"/>
<comment type="caution">
    <text evidence="2">The sequence shown here is derived from an EMBL/GenBank/DDBJ whole genome shotgun (WGS) entry which is preliminary data.</text>
</comment>
<keyword evidence="3" id="KW-1185">Reference proteome</keyword>